<accession>A0ABZ2LTV7</accession>
<dbReference type="PROSITE" id="PS00018">
    <property type="entry name" value="EF_HAND_1"/>
    <property type="match status" value="1"/>
</dbReference>
<evidence type="ECO:0008006" key="4">
    <source>
        <dbReference type="Google" id="ProtNLM"/>
    </source>
</evidence>
<feature type="chain" id="PRO_5047511268" description="Lipoprotein" evidence="1">
    <location>
        <begin position="26"/>
        <end position="295"/>
    </location>
</feature>
<reference evidence="2 3" key="1">
    <citation type="submission" date="2021-12" db="EMBL/GenBank/DDBJ databases">
        <title>Discovery of the Pendulisporaceae a myxobacterial family with distinct sporulation behavior and unique specialized metabolism.</title>
        <authorList>
            <person name="Garcia R."/>
            <person name="Popoff A."/>
            <person name="Bader C.D."/>
            <person name="Loehr J."/>
            <person name="Walesch S."/>
            <person name="Walt C."/>
            <person name="Boldt J."/>
            <person name="Bunk B."/>
            <person name="Haeckl F.J.F.P.J."/>
            <person name="Gunesch A.P."/>
            <person name="Birkelbach J."/>
            <person name="Nuebel U."/>
            <person name="Pietschmann T."/>
            <person name="Bach T."/>
            <person name="Mueller R."/>
        </authorList>
    </citation>
    <scope>NUCLEOTIDE SEQUENCE [LARGE SCALE GENOMIC DNA]</scope>
    <source>
        <strain evidence="2 3">MSr11954</strain>
    </source>
</reference>
<name>A0ABZ2LTV7_9BACT</name>
<protein>
    <recommendedName>
        <fullName evidence="4">Lipoprotein</fullName>
    </recommendedName>
</protein>
<dbReference type="RefSeq" id="WP_394823810.1">
    <property type="nucleotide sequence ID" value="NZ_CP089984.1"/>
</dbReference>
<feature type="signal peptide" evidence="1">
    <location>
        <begin position="1"/>
        <end position="25"/>
    </location>
</feature>
<evidence type="ECO:0000256" key="1">
    <source>
        <dbReference type="SAM" id="SignalP"/>
    </source>
</evidence>
<keyword evidence="3" id="KW-1185">Reference proteome</keyword>
<dbReference type="InterPro" id="IPR018247">
    <property type="entry name" value="EF_Hand_1_Ca_BS"/>
</dbReference>
<keyword evidence="1" id="KW-0732">Signal</keyword>
<evidence type="ECO:0000313" key="3">
    <source>
        <dbReference type="Proteomes" id="UP001370348"/>
    </source>
</evidence>
<gene>
    <name evidence="2" type="ORF">LZC94_40985</name>
</gene>
<sequence>MMNAMTNYARGLCAALLVASLAACSSDDDKGGGSGGKGTVTFTTFGEDYIEEQIPAEKFADLWTIRYKKFLVVFRDIRVARKGSAPVAQMAGSKLFDMTRPGQKFIVQFPNVPANAYDHVSYEIGPIAEDTVIEGPATDADRAIMLAGGYSVYVDAEATKGSVTKKYTWGFKTRTLYDECKGSVAGKEVEGVNVTNGGSDAPDLTIHGDHLYYDDLQDKEAKLRFDHIAGADKNNDGTVTLEELSAVKLVDIPKTEGPYRTGSAAGINDLAAFVTALSRTVGHYRGEGECFSKER</sequence>
<evidence type="ECO:0000313" key="2">
    <source>
        <dbReference type="EMBL" id="WXB14192.1"/>
    </source>
</evidence>
<dbReference type="EMBL" id="CP089984">
    <property type="protein sequence ID" value="WXB14192.1"/>
    <property type="molecule type" value="Genomic_DNA"/>
</dbReference>
<proteinExistence type="predicted"/>
<dbReference type="Proteomes" id="UP001370348">
    <property type="component" value="Chromosome"/>
</dbReference>
<organism evidence="2 3">
    <name type="scientific">Pendulispora albinea</name>
    <dbReference type="NCBI Taxonomy" id="2741071"/>
    <lineage>
        <taxon>Bacteria</taxon>
        <taxon>Pseudomonadati</taxon>
        <taxon>Myxococcota</taxon>
        <taxon>Myxococcia</taxon>
        <taxon>Myxococcales</taxon>
        <taxon>Sorangiineae</taxon>
        <taxon>Pendulisporaceae</taxon>
        <taxon>Pendulispora</taxon>
    </lineage>
</organism>